<dbReference type="Pfam" id="PF08889">
    <property type="entry name" value="WbqC"/>
    <property type="match status" value="1"/>
</dbReference>
<dbReference type="Proteomes" id="UP001158066">
    <property type="component" value="Unassembled WGS sequence"/>
</dbReference>
<evidence type="ECO:0000313" key="2">
    <source>
        <dbReference type="Proteomes" id="UP001158066"/>
    </source>
</evidence>
<proteinExistence type="predicted"/>
<dbReference type="InterPro" id="IPR014985">
    <property type="entry name" value="WbqC"/>
</dbReference>
<protein>
    <submittedName>
        <fullName evidence="1">WbqC-like protein family protein</fullName>
    </submittedName>
</protein>
<dbReference type="EMBL" id="FXUF01000004">
    <property type="protein sequence ID" value="SMP52609.1"/>
    <property type="molecule type" value="Genomic_DNA"/>
</dbReference>
<sequence length="243" mass="28493">MKKNLTERGGSVKVAIMQPYFFPYIGYWQLINAVDVFVIYDDVQFIKGGWINRNYILLNGTKTRINLPLIKASSNKNISEIEISNERIRYKKLLKTIEQAYSKTPYFRAVYPLLEQVILYDEKNLAKYLRFLLEVISKFLDMETNFIYSSDIAQEQELKGQERVLNICNTLNASMYINAIGGKDLYSAKFFNDYNIKLNFLKSEEIPYNQMSNSFVPWLSIIDVLMNNSIYEVKKQIMRCLLV</sequence>
<reference evidence="1" key="1">
    <citation type="submission" date="2017-05" db="EMBL/GenBank/DDBJ databases">
        <authorList>
            <person name="Varghese N."/>
            <person name="Submissions S."/>
        </authorList>
    </citation>
    <scope>NUCLEOTIDE SEQUENCE</scope>
    <source>
        <strain evidence="1">Su22</strain>
    </source>
</reference>
<accession>A0AA45WVC5</accession>
<name>A0AA45WVC5_9CLOT</name>
<comment type="caution">
    <text evidence="1">The sequence shown here is derived from an EMBL/GenBank/DDBJ whole genome shotgun (WGS) entry which is preliminary data.</text>
</comment>
<keyword evidence="2" id="KW-1185">Reference proteome</keyword>
<gene>
    <name evidence="1" type="ORF">SAMN06296020_104260</name>
</gene>
<dbReference type="AlphaFoldDB" id="A0AA45WVC5"/>
<evidence type="ECO:0000313" key="1">
    <source>
        <dbReference type="EMBL" id="SMP52609.1"/>
    </source>
</evidence>
<organism evidence="1 2">
    <name type="scientific">Anoxynatronum buryatiense</name>
    <dbReference type="NCBI Taxonomy" id="489973"/>
    <lineage>
        <taxon>Bacteria</taxon>
        <taxon>Bacillati</taxon>
        <taxon>Bacillota</taxon>
        <taxon>Clostridia</taxon>
        <taxon>Eubacteriales</taxon>
        <taxon>Clostridiaceae</taxon>
        <taxon>Anoxynatronum</taxon>
    </lineage>
</organism>